<evidence type="ECO:0000313" key="2">
    <source>
        <dbReference type="Proteomes" id="UP000293380"/>
    </source>
</evidence>
<dbReference type="AlphaFoldDB" id="A0A4Q9EEX2"/>
<evidence type="ECO:0008006" key="3">
    <source>
        <dbReference type="Google" id="ProtNLM"/>
    </source>
</evidence>
<reference evidence="1 2" key="1">
    <citation type="submission" date="2019-02" db="EMBL/GenBank/DDBJ databases">
        <title>Comparative genomic analysis of the Hafnia genus genomes.</title>
        <authorList>
            <person name="Zhiqiu Y."/>
            <person name="Chao Y."/>
            <person name="Yuhui D."/>
            <person name="Di H."/>
            <person name="Bin L."/>
        </authorList>
    </citation>
    <scope>NUCLEOTIDE SEQUENCE [LARGE SCALE GENOMIC DNA]</scope>
    <source>
        <strain evidence="1 2">PCM_1194</strain>
    </source>
</reference>
<evidence type="ECO:0000313" key="1">
    <source>
        <dbReference type="EMBL" id="TBM22718.1"/>
    </source>
</evidence>
<sequence>MSALLKQLHAMAINKVQPPDELLALYNWIEENGFIEEYNDGFLYGRISHDWEYTPDITFTASHQDSIHYWFDLPTVTEEIASRLVIFASSGMDGSMLGMWLDDDKQVRFVHLGSGSGSMLCCIIANNARDFLSLLAIGYAEIGDVHDFSLPPEELGNKPKLNTLFLDWLKREFYITRPRNASLIVKRPAEIGSKTTKDPFCQWCNKQFKNI</sequence>
<gene>
    <name evidence="1" type="ORF">EYY89_16450</name>
</gene>
<protein>
    <recommendedName>
        <fullName evidence="3">SMI1/KNR4 family protein</fullName>
    </recommendedName>
</protein>
<comment type="caution">
    <text evidence="1">The sequence shown here is derived from an EMBL/GenBank/DDBJ whole genome shotgun (WGS) entry which is preliminary data.</text>
</comment>
<organism evidence="1 2">
    <name type="scientific">Hafnia paralvei</name>
    <dbReference type="NCBI Taxonomy" id="546367"/>
    <lineage>
        <taxon>Bacteria</taxon>
        <taxon>Pseudomonadati</taxon>
        <taxon>Pseudomonadota</taxon>
        <taxon>Gammaproteobacteria</taxon>
        <taxon>Enterobacterales</taxon>
        <taxon>Hafniaceae</taxon>
        <taxon>Hafnia</taxon>
    </lineage>
</organism>
<dbReference type="EMBL" id="SITD01000064">
    <property type="protein sequence ID" value="TBM22718.1"/>
    <property type="molecule type" value="Genomic_DNA"/>
</dbReference>
<proteinExistence type="predicted"/>
<accession>A0A4Q9EEX2</accession>
<name>A0A4Q9EEX2_9GAMM</name>
<dbReference type="Proteomes" id="UP000293380">
    <property type="component" value="Unassembled WGS sequence"/>
</dbReference>